<comment type="cofactor">
    <cofactor evidence="1">
        <name>Fe(2+)</name>
        <dbReference type="ChEBI" id="CHEBI:29033"/>
    </cofactor>
</comment>
<accession>A0A918JUA2</accession>
<dbReference type="SMART" id="SM01150">
    <property type="entry name" value="DUF1338"/>
    <property type="match status" value="1"/>
</dbReference>
<evidence type="ECO:0000256" key="7">
    <source>
        <dbReference type="ARBA" id="ARBA00035045"/>
    </source>
</evidence>
<dbReference type="PANTHER" id="PTHR31136:SF5">
    <property type="entry name" value="2-OXOADIPATE DIOXYGENASE_DECARBOXYLASE, CHLOROPLASTIC"/>
    <property type="match status" value="1"/>
</dbReference>
<dbReference type="Gene3D" id="3.10.180.50">
    <property type="match status" value="1"/>
</dbReference>
<dbReference type="GO" id="GO:0051213">
    <property type="term" value="F:dioxygenase activity"/>
    <property type="evidence" value="ECO:0007669"/>
    <property type="project" value="UniProtKB-KW"/>
</dbReference>
<dbReference type="CDD" id="cd16350">
    <property type="entry name" value="VOC_like"/>
    <property type="match status" value="1"/>
</dbReference>
<evidence type="ECO:0000313" key="9">
    <source>
        <dbReference type="Proteomes" id="UP000601108"/>
    </source>
</evidence>
<dbReference type="EMBL" id="BMWS01000001">
    <property type="protein sequence ID" value="GGX03611.1"/>
    <property type="molecule type" value="Genomic_DNA"/>
</dbReference>
<protein>
    <recommendedName>
        <fullName evidence="6">2-oxoadipate dioxygenase/decarboxylase</fullName>
        <ecNumber evidence="6">1.13.11.93</ecNumber>
    </recommendedName>
    <alternativeName>
        <fullName evidence="7">2-hydroxyglutarate synthase</fullName>
    </alternativeName>
</protein>
<evidence type="ECO:0000256" key="2">
    <source>
        <dbReference type="ARBA" id="ARBA00022964"/>
    </source>
</evidence>
<reference evidence="8 9" key="1">
    <citation type="journal article" date="2014" name="Int. J. Syst. Evol. Microbiol.">
        <title>Complete genome sequence of Corynebacterium casei LMG S-19264T (=DSM 44701T), isolated from a smear-ripened cheese.</title>
        <authorList>
            <consortium name="US DOE Joint Genome Institute (JGI-PGF)"/>
            <person name="Walter F."/>
            <person name="Albersmeier A."/>
            <person name="Kalinowski J."/>
            <person name="Ruckert C."/>
        </authorList>
    </citation>
    <scope>NUCLEOTIDE SEQUENCE [LARGE SCALE GENOMIC DNA]</scope>
    <source>
        <strain evidence="8 9">KCTC 12285</strain>
    </source>
</reference>
<evidence type="ECO:0000256" key="5">
    <source>
        <dbReference type="ARBA" id="ARBA00035013"/>
    </source>
</evidence>
<keyword evidence="9" id="KW-1185">Reference proteome</keyword>
<sequence>MIVKTNNFVAYKNIIKMNLTYFFEELWKQYTEKTPSAQKIKTLFETEGNTVFNDHIAIRTFNDPRVNIDVLAKPFIALGYEFKEEYFFKAKKLYAKHFEHKSDPNAPKIFISELLLEEFSVELRDIVKGVLGTVDPKIFLEEDLILKGRIWSNPSFDIYQKLLSASEYAAWMYVNGFCSNHFTVDVNKLDTFENLPQVNDFLKENGFKMNISGGEIKGSPSQLLEQSSILADIVTVKFEENVKEITSCYYEFSYRYKNADGITFNGFIADSADKIFESTDMRQQNEQS</sequence>
<dbReference type="PANTHER" id="PTHR31136">
    <property type="entry name" value="DUF1338 DOMAIN-CONTAINING PROTEIN"/>
    <property type="match status" value="1"/>
</dbReference>
<name>A0A918JUA2_9FLAO</name>
<keyword evidence="3" id="KW-0560">Oxidoreductase</keyword>
<evidence type="ECO:0000256" key="6">
    <source>
        <dbReference type="ARBA" id="ARBA00035023"/>
    </source>
</evidence>
<dbReference type="EC" id="1.13.11.93" evidence="6"/>
<dbReference type="InterPro" id="IPR009770">
    <property type="entry name" value="HGLS"/>
</dbReference>
<dbReference type="AlphaFoldDB" id="A0A918JUA2"/>
<comment type="caution">
    <text evidence="8">The sequence shown here is derived from an EMBL/GenBank/DDBJ whole genome shotgun (WGS) entry which is preliminary data.</text>
</comment>
<keyword evidence="2" id="KW-0223">Dioxygenase</keyword>
<evidence type="ECO:0000256" key="3">
    <source>
        <dbReference type="ARBA" id="ARBA00023002"/>
    </source>
</evidence>
<dbReference type="Proteomes" id="UP000601108">
    <property type="component" value="Unassembled WGS sequence"/>
</dbReference>
<evidence type="ECO:0000256" key="1">
    <source>
        <dbReference type="ARBA" id="ARBA00001954"/>
    </source>
</evidence>
<dbReference type="Pfam" id="PF07063">
    <property type="entry name" value="HGLS"/>
    <property type="match status" value="2"/>
</dbReference>
<organism evidence="8 9">
    <name type="scientific">Aquimarina muelleri</name>
    <dbReference type="NCBI Taxonomy" id="279356"/>
    <lineage>
        <taxon>Bacteria</taxon>
        <taxon>Pseudomonadati</taxon>
        <taxon>Bacteroidota</taxon>
        <taxon>Flavobacteriia</taxon>
        <taxon>Flavobacteriales</taxon>
        <taxon>Flavobacteriaceae</taxon>
        <taxon>Aquimarina</taxon>
    </lineage>
</organism>
<keyword evidence="4" id="KW-0408">Iron</keyword>
<comment type="similarity">
    <text evidence="5">Belongs to the 2-oxoadipate dioxygenase/decarboxylase family.</text>
</comment>
<evidence type="ECO:0000256" key="4">
    <source>
        <dbReference type="ARBA" id="ARBA00023004"/>
    </source>
</evidence>
<evidence type="ECO:0000313" key="8">
    <source>
        <dbReference type="EMBL" id="GGX03611.1"/>
    </source>
</evidence>
<proteinExistence type="inferred from homology"/>
<gene>
    <name evidence="8" type="ORF">GCM10007384_01690</name>
</gene>